<evidence type="ECO:0000256" key="3">
    <source>
        <dbReference type="ARBA" id="ARBA00022777"/>
    </source>
</evidence>
<proteinExistence type="predicted"/>
<keyword evidence="2" id="KW-0547">Nucleotide-binding</keyword>
<dbReference type="PANTHER" id="PTHR44329">
    <property type="entry name" value="SERINE/THREONINE-PROTEIN KINASE TNNI3K-RELATED"/>
    <property type="match status" value="1"/>
</dbReference>
<evidence type="ECO:0000313" key="6">
    <source>
        <dbReference type="EMBL" id="EDR02564.1"/>
    </source>
</evidence>
<evidence type="ECO:0000256" key="4">
    <source>
        <dbReference type="ARBA" id="ARBA00022840"/>
    </source>
</evidence>
<feature type="domain" description="Protein kinase" evidence="5">
    <location>
        <begin position="1"/>
        <end position="193"/>
    </location>
</feature>
<dbReference type="InParanoid" id="B0DSK5"/>
<dbReference type="InterPro" id="IPR011009">
    <property type="entry name" value="Kinase-like_dom_sf"/>
</dbReference>
<dbReference type="PROSITE" id="PS00109">
    <property type="entry name" value="PROTEIN_KINASE_TYR"/>
    <property type="match status" value="1"/>
</dbReference>
<dbReference type="GO" id="GO:0004674">
    <property type="term" value="F:protein serine/threonine kinase activity"/>
    <property type="evidence" value="ECO:0007669"/>
    <property type="project" value="TreeGrafter"/>
</dbReference>
<dbReference type="InterPro" id="IPR000719">
    <property type="entry name" value="Prot_kinase_dom"/>
</dbReference>
<gene>
    <name evidence="6" type="ORF">LACBIDRAFT_309554</name>
</gene>
<dbReference type="InterPro" id="IPR008266">
    <property type="entry name" value="Tyr_kinase_AS"/>
</dbReference>
<organism evidence="7">
    <name type="scientific">Laccaria bicolor (strain S238N-H82 / ATCC MYA-4686)</name>
    <name type="common">Bicoloured deceiver</name>
    <name type="synonym">Laccaria laccata var. bicolor</name>
    <dbReference type="NCBI Taxonomy" id="486041"/>
    <lineage>
        <taxon>Eukaryota</taxon>
        <taxon>Fungi</taxon>
        <taxon>Dikarya</taxon>
        <taxon>Basidiomycota</taxon>
        <taxon>Agaricomycotina</taxon>
        <taxon>Agaricomycetes</taxon>
        <taxon>Agaricomycetidae</taxon>
        <taxon>Agaricales</taxon>
        <taxon>Agaricineae</taxon>
        <taxon>Hydnangiaceae</taxon>
        <taxon>Laccaria</taxon>
    </lineage>
</organism>
<dbReference type="SUPFAM" id="SSF56112">
    <property type="entry name" value="Protein kinase-like (PK-like)"/>
    <property type="match status" value="1"/>
</dbReference>
<evidence type="ECO:0000259" key="5">
    <source>
        <dbReference type="PROSITE" id="PS50011"/>
    </source>
</evidence>
<dbReference type="GO" id="GO:0005524">
    <property type="term" value="F:ATP binding"/>
    <property type="evidence" value="ECO:0007669"/>
    <property type="project" value="UniProtKB-KW"/>
</dbReference>
<dbReference type="InterPro" id="IPR051681">
    <property type="entry name" value="Ser/Thr_Kinases-Pseudokinases"/>
</dbReference>
<dbReference type="Proteomes" id="UP000001194">
    <property type="component" value="Unassembled WGS sequence"/>
</dbReference>
<dbReference type="RefSeq" id="XP_001886927.1">
    <property type="nucleotide sequence ID" value="XM_001886892.1"/>
</dbReference>
<keyword evidence="7" id="KW-1185">Reference proteome</keyword>
<accession>B0DSK5</accession>
<evidence type="ECO:0000256" key="1">
    <source>
        <dbReference type="ARBA" id="ARBA00022679"/>
    </source>
</evidence>
<dbReference type="InterPro" id="IPR001245">
    <property type="entry name" value="Ser-Thr/Tyr_kinase_cat_dom"/>
</dbReference>
<dbReference type="Gene3D" id="1.10.510.10">
    <property type="entry name" value="Transferase(Phosphotransferase) domain 1"/>
    <property type="match status" value="1"/>
</dbReference>
<dbReference type="OrthoDB" id="538607at2759"/>
<dbReference type="GeneID" id="6082429"/>
<dbReference type="EMBL" id="DS547130">
    <property type="protein sequence ID" value="EDR02564.1"/>
    <property type="molecule type" value="Genomic_DNA"/>
</dbReference>
<dbReference type="PROSITE" id="PS50011">
    <property type="entry name" value="PROTEIN_KINASE_DOM"/>
    <property type="match status" value="1"/>
</dbReference>
<evidence type="ECO:0000313" key="7">
    <source>
        <dbReference type="Proteomes" id="UP000001194"/>
    </source>
</evidence>
<protein>
    <submittedName>
        <fullName evidence="6">Predicted protein</fullName>
    </submittedName>
</protein>
<dbReference type="STRING" id="486041.B0DSK5"/>
<reference evidence="6 7" key="1">
    <citation type="journal article" date="2008" name="Nature">
        <title>The genome of Laccaria bicolor provides insights into mycorrhizal symbiosis.</title>
        <authorList>
            <person name="Martin F."/>
            <person name="Aerts A."/>
            <person name="Ahren D."/>
            <person name="Brun A."/>
            <person name="Danchin E.G.J."/>
            <person name="Duchaussoy F."/>
            <person name="Gibon J."/>
            <person name="Kohler A."/>
            <person name="Lindquist E."/>
            <person name="Pereda V."/>
            <person name="Salamov A."/>
            <person name="Shapiro H.J."/>
            <person name="Wuyts J."/>
            <person name="Blaudez D."/>
            <person name="Buee M."/>
            <person name="Brokstein P."/>
            <person name="Canbaeck B."/>
            <person name="Cohen D."/>
            <person name="Courty P.E."/>
            <person name="Coutinho P.M."/>
            <person name="Delaruelle C."/>
            <person name="Detter J.C."/>
            <person name="Deveau A."/>
            <person name="DiFazio S."/>
            <person name="Duplessis S."/>
            <person name="Fraissinet-Tachet L."/>
            <person name="Lucic E."/>
            <person name="Frey-Klett P."/>
            <person name="Fourrey C."/>
            <person name="Feussner I."/>
            <person name="Gay G."/>
            <person name="Grimwood J."/>
            <person name="Hoegger P.J."/>
            <person name="Jain P."/>
            <person name="Kilaru S."/>
            <person name="Labbe J."/>
            <person name="Lin Y.C."/>
            <person name="Legue V."/>
            <person name="Le Tacon F."/>
            <person name="Marmeisse R."/>
            <person name="Melayah D."/>
            <person name="Montanini B."/>
            <person name="Muratet M."/>
            <person name="Nehls U."/>
            <person name="Niculita-Hirzel H."/>
            <person name="Oudot-Le Secq M.P."/>
            <person name="Peter M."/>
            <person name="Quesneville H."/>
            <person name="Rajashekar B."/>
            <person name="Reich M."/>
            <person name="Rouhier N."/>
            <person name="Schmutz J."/>
            <person name="Yin T."/>
            <person name="Chalot M."/>
            <person name="Henrissat B."/>
            <person name="Kuees U."/>
            <person name="Lucas S."/>
            <person name="Van de Peer Y."/>
            <person name="Podila G.K."/>
            <person name="Polle A."/>
            <person name="Pukkila P.J."/>
            <person name="Richardson P.M."/>
            <person name="Rouze P."/>
            <person name="Sanders I.R."/>
            <person name="Stajich J.E."/>
            <person name="Tunlid A."/>
            <person name="Tuskan G."/>
            <person name="Grigoriev I.V."/>
        </authorList>
    </citation>
    <scope>NUCLEOTIDE SEQUENCE [LARGE SCALE GENOMIC DNA]</scope>
    <source>
        <strain evidence="7">S238N-H82 / ATCC MYA-4686</strain>
    </source>
</reference>
<evidence type="ECO:0000256" key="2">
    <source>
        <dbReference type="ARBA" id="ARBA00022741"/>
    </source>
</evidence>
<keyword evidence="1" id="KW-0808">Transferase</keyword>
<dbReference type="PANTHER" id="PTHR44329:SF288">
    <property type="entry name" value="MITOGEN-ACTIVATED PROTEIN KINASE KINASE KINASE 20"/>
    <property type="match status" value="1"/>
</dbReference>
<name>B0DSK5_LACBS</name>
<dbReference type="Pfam" id="PF07714">
    <property type="entry name" value="PK_Tyr_Ser-Thr"/>
    <property type="match status" value="1"/>
</dbReference>
<dbReference type="AlphaFoldDB" id="B0DSK5"/>
<sequence>MLPGLVLEFYEEKNVMEYMKCESSDDTKLRLVGEIALGLKYLHQQRPPVIHGDLRGANVLVDSKGHAIVADYGLALIMGSSEFTSIKTAGTCRWTAPEIMNPPNNGDVPLPQFTFKSDIFSYAMTVFEQPFNEKKSDGNVIFAILNGSRPVLPESIESKADLANLVRQSWSQNADQRPTARQICRRLRLTTWYGDWMDTLRGYLPL</sequence>
<keyword evidence="4" id="KW-0067">ATP-binding</keyword>
<dbReference type="KEGG" id="lbc:LACBIDRAFT_309554"/>
<keyword evidence="3" id="KW-0418">Kinase</keyword>
<dbReference type="HOGENOM" id="CLU_000288_7_18_1"/>